<accession>A0A414DA27</accession>
<proteinExistence type="predicted"/>
<reference evidence="1 2" key="1">
    <citation type="submission" date="2018-08" db="EMBL/GenBank/DDBJ databases">
        <title>A genome reference for cultivated species of the human gut microbiota.</title>
        <authorList>
            <person name="Zou Y."/>
            <person name="Xue W."/>
            <person name="Luo G."/>
        </authorList>
    </citation>
    <scope>NUCLEOTIDE SEQUENCE [LARGE SCALE GENOMIC DNA]</scope>
    <source>
        <strain evidence="1 2">AM32-6</strain>
    </source>
</reference>
<dbReference type="EMBL" id="QSIR01000007">
    <property type="protein sequence ID" value="RHD07329.1"/>
    <property type="molecule type" value="Genomic_DNA"/>
</dbReference>
<feature type="non-terminal residue" evidence="1">
    <location>
        <position position="1"/>
    </location>
</feature>
<dbReference type="AlphaFoldDB" id="A0A414DA27"/>
<gene>
    <name evidence="1" type="ORF">DW812_06285</name>
</gene>
<sequence>NGAKVSKIKCFQFAQQTLFKKRKLKFVFHLENSIVSYYVKREEDSSPSLKYGFSIYLLIIIAS</sequence>
<dbReference type="Proteomes" id="UP000284472">
    <property type="component" value="Unassembled WGS sequence"/>
</dbReference>
<organism evidence="1 2">
    <name type="scientific">Mediterraneibacter gnavus</name>
    <name type="common">Ruminococcus gnavus</name>
    <dbReference type="NCBI Taxonomy" id="33038"/>
    <lineage>
        <taxon>Bacteria</taxon>
        <taxon>Bacillati</taxon>
        <taxon>Bacillota</taxon>
        <taxon>Clostridia</taxon>
        <taxon>Lachnospirales</taxon>
        <taxon>Lachnospiraceae</taxon>
        <taxon>Mediterraneibacter</taxon>
    </lineage>
</organism>
<evidence type="ECO:0000313" key="1">
    <source>
        <dbReference type="EMBL" id="RHD07329.1"/>
    </source>
</evidence>
<protein>
    <submittedName>
        <fullName evidence="1">Uncharacterized protein</fullName>
    </submittedName>
</protein>
<name>A0A414DA27_MEDGN</name>
<comment type="caution">
    <text evidence="1">The sequence shown here is derived from an EMBL/GenBank/DDBJ whole genome shotgun (WGS) entry which is preliminary data.</text>
</comment>
<evidence type="ECO:0000313" key="2">
    <source>
        <dbReference type="Proteomes" id="UP000284472"/>
    </source>
</evidence>